<sequence>APFAALRARGWLQVYQEADVGPTSSLGLLTDLMFTSHQVPVRNAQRVITANIKGELQATDAPLSDHNAVKAAFVVQSVSDPRHPQGDQDNLEPRQEIPALGFGTHFMPEDLAQRISDEDFRRRVDELTETAVKAAIDAGVRLFESGNRHMNQPTVGRTLQWALQEGKVTRSELFICGRISKCKDREQLLSEVEMLLRELRVDYVDLLTLDIPPEQAPQTWPWAEEVLREGRARHLGVSNFDLLGPKVCVELFREFLAGVKIPPSVLAMEVHPLNTNEEMSECCRGLGIQVMAYSPVGAPHKVETFMQVLTKSDARDMRPLLKVPDVPALQDLGRRYGVSATQVALRWNLQRGHCVVSKSWNPAHILENTQLFHFCLRPEDMSSVSRLHKGVRGERFFQAAFASGAKALPRMTRDAQDECQRILSKIRGPGGGSLPSRAAPRGTGAPSTVSSLPSDIVSKGGNDMGGPDKVDWEKLGFEKPVEESPGFWRRIGVATGKGCDGKGKGKGAGYPVLKDGLPVGGKGVPPPMMVGSKDAYR</sequence>
<organism evidence="3 4">
    <name type="scientific">Polarella glacialis</name>
    <name type="common">Dinoflagellate</name>
    <dbReference type="NCBI Taxonomy" id="89957"/>
    <lineage>
        <taxon>Eukaryota</taxon>
        <taxon>Sar</taxon>
        <taxon>Alveolata</taxon>
        <taxon>Dinophyceae</taxon>
        <taxon>Suessiales</taxon>
        <taxon>Suessiaceae</taxon>
        <taxon>Polarella</taxon>
    </lineage>
</organism>
<dbReference type="OrthoDB" id="416253at2759"/>
<feature type="domain" description="NADP-dependent oxidoreductase" evidence="2">
    <location>
        <begin position="125"/>
        <end position="386"/>
    </location>
</feature>
<dbReference type="EMBL" id="CAJNNV010031257">
    <property type="protein sequence ID" value="CAE8635202.1"/>
    <property type="molecule type" value="Genomic_DNA"/>
</dbReference>
<accession>A0A813HC47</accession>
<evidence type="ECO:0000259" key="2">
    <source>
        <dbReference type="Pfam" id="PF00248"/>
    </source>
</evidence>
<dbReference type="InterPro" id="IPR023210">
    <property type="entry name" value="NADP_OxRdtase_dom"/>
</dbReference>
<reference evidence="3" key="1">
    <citation type="submission" date="2021-02" db="EMBL/GenBank/DDBJ databases">
        <authorList>
            <person name="Dougan E. K."/>
            <person name="Rhodes N."/>
            <person name="Thang M."/>
            <person name="Chan C."/>
        </authorList>
    </citation>
    <scope>NUCLEOTIDE SEQUENCE</scope>
</reference>
<feature type="region of interest" description="Disordered" evidence="1">
    <location>
        <begin position="425"/>
        <end position="467"/>
    </location>
</feature>
<dbReference type="InterPro" id="IPR036812">
    <property type="entry name" value="NAD(P)_OxRdtase_dom_sf"/>
</dbReference>
<dbReference type="PRINTS" id="PR00069">
    <property type="entry name" value="ALDKETRDTASE"/>
</dbReference>
<name>A0A813HC47_POLGL</name>
<protein>
    <recommendedName>
        <fullName evidence="2">NADP-dependent oxidoreductase domain-containing protein</fullName>
    </recommendedName>
</protein>
<dbReference type="Pfam" id="PF00248">
    <property type="entry name" value="Aldo_ket_red"/>
    <property type="match status" value="1"/>
</dbReference>
<feature type="region of interest" description="Disordered" evidence="1">
    <location>
        <begin position="517"/>
        <end position="537"/>
    </location>
</feature>
<gene>
    <name evidence="3" type="ORF">PGLA1383_LOCUS50803</name>
</gene>
<dbReference type="Gene3D" id="3.20.20.100">
    <property type="entry name" value="NADP-dependent oxidoreductase domain"/>
    <property type="match status" value="1"/>
</dbReference>
<feature type="non-terminal residue" evidence="3">
    <location>
        <position position="1"/>
    </location>
</feature>
<dbReference type="CDD" id="cd19071">
    <property type="entry name" value="AKR_AKR1-5-like"/>
    <property type="match status" value="1"/>
</dbReference>
<dbReference type="AlphaFoldDB" id="A0A813HC47"/>
<dbReference type="GO" id="GO:0016491">
    <property type="term" value="F:oxidoreductase activity"/>
    <property type="evidence" value="ECO:0007669"/>
    <property type="project" value="InterPro"/>
</dbReference>
<dbReference type="Proteomes" id="UP000654075">
    <property type="component" value="Unassembled WGS sequence"/>
</dbReference>
<dbReference type="InterPro" id="IPR020471">
    <property type="entry name" value="AKR"/>
</dbReference>
<keyword evidence="4" id="KW-1185">Reference proteome</keyword>
<evidence type="ECO:0000313" key="3">
    <source>
        <dbReference type="EMBL" id="CAE8635202.1"/>
    </source>
</evidence>
<evidence type="ECO:0000256" key="1">
    <source>
        <dbReference type="SAM" id="MobiDB-lite"/>
    </source>
</evidence>
<proteinExistence type="predicted"/>
<dbReference type="PANTHER" id="PTHR11732">
    <property type="entry name" value="ALDO/KETO REDUCTASE"/>
    <property type="match status" value="1"/>
</dbReference>
<comment type="caution">
    <text evidence="3">The sequence shown here is derived from an EMBL/GenBank/DDBJ whole genome shotgun (WGS) entry which is preliminary data.</text>
</comment>
<dbReference type="SUPFAM" id="SSF51430">
    <property type="entry name" value="NAD(P)-linked oxidoreductase"/>
    <property type="match status" value="1"/>
</dbReference>
<evidence type="ECO:0000313" key="4">
    <source>
        <dbReference type="Proteomes" id="UP000654075"/>
    </source>
</evidence>